<dbReference type="Pfam" id="PF00082">
    <property type="entry name" value="Peptidase_S8"/>
    <property type="match status" value="1"/>
</dbReference>
<evidence type="ECO:0000256" key="5">
    <source>
        <dbReference type="PROSITE-ProRule" id="PRU01240"/>
    </source>
</evidence>
<dbReference type="SUPFAM" id="SSF52743">
    <property type="entry name" value="Subtilisin-like"/>
    <property type="match status" value="1"/>
</dbReference>
<evidence type="ECO:0000256" key="4">
    <source>
        <dbReference type="ARBA" id="ARBA00022825"/>
    </source>
</evidence>
<sequence>MKIRTLILSVLMLSMIILGWSFQGTSSKANISVIDEDLWQELLTSTKPVEVIVSFKSTEGLTDEHLNILKSAGVNNGIILESLPIAGVMATKAQVEHLARNDAILSIFLNKKLSYENDTSTDLTGVDQVRTDDGMRKQNGGLPVSGDGIGVVVNDSGIDGTHKDILYGDHLVQNVLGSTNLHAIDSLLPITYVEDVPNTDNNSGHGTHVAGIVSGTGAMSGGKYEGVAPGAHLIGYGSGAALAILDTLGGFDYALTHQQEYNIRIITNSWGDSGDAGTGFDPNHPINIATKRLYDRGIITVFSAGNSGPEEKTISGNYKKAPWVVTVAAGDKNGKLADFSSRGEKGRGGTVMVDGESWTWQDRPTVTSPGVDIISTRVLSPIGSLGAPKDIEYIEPAYIPYYTTMSGTSMAAPHVAGVIALMLDANPFLSPKEIKEILQSTATSMPEYETWEVGEGYVNAFKAVDQSFKVTDK</sequence>
<protein>
    <submittedName>
        <fullName evidence="7">Serine protease AprX</fullName>
        <ecNumber evidence="7">3.4.21.-</ecNumber>
    </submittedName>
</protein>
<dbReference type="PROSITE" id="PS51892">
    <property type="entry name" value="SUBTILASE"/>
    <property type="match status" value="1"/>
</dbReference>
<gene>
    <name evidence="7" type="ORF">JOC86_000149</name>
</gene>
<dbReference type="InterPro" id="IPR000209">
    <property type="entry name" value="Peptidase_S8/S53_dom"/>
</dbReference>
<dbReference type="InterPro" id="IPR015500">
    <property type="entry name" value="Peptidase_S8_subtilisin-rel"/>
</dbReference>
<dbReference type="GO" id="GO:0006508">
    <property type="term" value="P:proteolysis"/>
    <property type="evidence" value="ECO:0007669"/>
    <property type="project" value="UniProtKB-KW"/>
</dbReference>
<evidence type="ECO:0000256" key="2">
    <source>
        <dbReference type="ARBA" id="ARBA00022670"/>
    </source>
</evidence>
<dbReference type="PROSITE" id="PS00138">
    <property type="entry name" value="SUBTILASE_SER"/>
    <property type="match status" value="1"/>
</dbReference>
<reference evidence="7 8" key="1">
    <citation type="submission" date="2021-01" db="EMBL/GenBank/DDBJ databases">
        <title>Genomic Encyclopedia of Type Strains, Phase IV (KMG-IV): sequencing the most valuable type-strain genomes for metagenomic binning, comparative biology and taxonomic classification.</title>
        <authorList>
            <person name="Goeker M."/>
        </authorList>
    </citation>
    <scope>NUCLEOTIDE SEQUENCE [LARGE SCALE GENOMIC DNA]</scope>
    <source>
        <strain evidence="7 8">DSM 24834</strain>
    </source>
</reference>
<dbReference type="InterPro" id="IPR023828">
    <property type="entry name" value="Peptidase_S8_Ser-AS"/>
</dbReference>
<feature type="active site" description="Charge relay system" evidence="5">
    <location>
        <position position="205"/>
    </location>
</feature>
<dbReference type="PANTHER" id="PTHR43806:SF65">
    <property type="entry name" value="SERINE PROTEASE APRX"/>
    <property type="match status" value="1"/>
</dbReference>
<keyword evidence="8" id="KW-1185">Reference proteome</keyword>
<organism evidence="7 8">
    <name type="scientific">Rossellomorea pakistanensis</name>
    <dbReference type="NCBI Taxonomy" id="992288"/>
    <lineage>
        <taxon>Bacteria</taxon>
        <taxon>Bacillati</taxon>
        <taxon>Bacillota</taxon>
        <taxon>Bacilli</taxon>
        <taxon>Bacillales</taxon>
        <taxon>Bacillaceae</taxon>
        <taxon>Rossellomorea</taxon>
    </lineage>
</organism>
<dbReference type="EC" id="3.4.21.-" evidence="7"/>
<evidence type="ECO:0000256" key="3">
    <source>
        <dbReference type="ARBA" id="ARBA00022801"/>
    </source>
</evidence>
<dbReference type="GO" id="GO:0008233">
    <property type="term" value="F:peptidase activity"/>
    <property type="evidence" value="ECO:0007669"/>
    <property type="project" value="UniProtKB-KW"/>
</dbReference>
<evidence type="ECO:0000313" key="8">
    <source>
        <dbReference type="Proteomes" id="UP001646157"/>
    </source>
</evidence>
<feature type="domain" description="Peptidase S8/S53" evidence="6">
    <location>
        <begin position="146"/>
        <end position="447"/>
    </location>
</feature>
<dbReference type="RefSeq" id="WP_205167870.1">
    <property type="nucleotide sequence ID" value="NZ_JAFBDZ010000001.1"/>
</dbReference>
<evidence type="ECO:0000259" key="6">
    <source>
        <dbReference type="Pfam" id="PF00082"/>
    </source>
</evidence>
<name>A0ABS2N6X8_9BACI</name>
<accession>A0ABS2N6X8</accession>
<dbReference type="Gene3D" id="3.40.50.200">
    <property type="entry name" value="Peptidase S8/S53 domain"/>
    <property type="match status" value="1"/>
</dbReference>
<dbReference type="InterPro" id="IPR050131">
    <property type="entry name" value="Peptidase_S8_subtilisin-like"/>
</dbReference>
<dbReference type="InterPro" id="IPR022398">
    <property type="entry name" value="Peptidase_S8_His-AS"/>
</dbReference>
<feature type="active site" description="Charge relay system" evidence="5">
    <location>
        <position position="409"/>
    </location>
</feature>
<evidence type="ECO:0000256" key="1">
    <source>
        <dbReference type="ARBA" id="ARBA00011073"/>
    </source>
</evidence>
<dbReference type="PRINTS" id="PR00723">
    <property type="entry name" value="SUBTILISIN"/>
</dbReference>
<keyword evidence="4 5" id="KW-0720">Serine protease</keyword>
<dbReference type="InterPro" id="IPR036852">
    <property type="entry name" value="Peptidase_S8/S53_dom_sf"/>
</dbReference>
<keyword evidence="2 5" id="KW-0645">Protease</keyword>
<dbReference type="PANTHER" id="PTHR43806">
    <property type="entry name" value="PEPTIDASE S8"/>
    <property type="match status" value="1"/>
</dbReference>
<keyword evidence="3 5" id="KW-0378">Hydrolase</keyword>
<dbReference type="PROSITE" id="PS00137">
    <property type="entry name" value="SUBTILASE_HIS"/>
    <property type="match status" value="1"/>
</dbReference>
<proteinExistence type="inferred from homology"/>
<comment type="caution">
    <text evidence="7">The sequence shown here is derived from an EMBL/GenBank/DDBJ whole genome shotgun (WGS) entry which is preliminary data.</text>
</comment>
<dbReference type="EMBL" id="JAFBDZ010000001">
    <property type="protein sequence ID" value="MBM7583612.1"/>
    <property type="molecule type" value="Genomic_DNA"/>
</dbReference>
<feature type="active site" description="Charge relay system" evidence="5">
    <location>
        <position position="155"/>
    </location>
</feature>
<dbReference type="Proteomes" id="UP001646157">
    <property type="component" value="Unassembled WGS sequence"/>
</dbReference>
<evidence type="ECO:0000313" key="7">
    <source>
        <dbReference type="EMBL" id="MBM7583612.1"/>
    </source>
</evidence>
<comment type="similarity">
    <text evidence="1 5">Belongs to the peptidase S8 family.</text>
</comment>